<protein>
    <submittedName>
        <fullName evidence="2">Uncharacterized protein</fullName>
    </submittedName>
</protein>
<accession>A0A0E9XF94</accession>
<sequence length="58" mass="6319">MVRPKDDPPTEGVAEVDHSSTAAEAQDLGERCLHGKNEHIVLLKISKVSDHSNPHHQG</sequence>
<organism evidence="2">
    <name type="scientific">Anguilla anguilla</name>
    <name type="common">European freshwater eel</name>
    <name type="synonym">Muraena anguilla</name>
    <dbReference type="NCBI Taxonomy" id="7936"/>
    <lineage>
        <taxon>Eukaryota</taxon>
        <taxon>Metazoa</taxon>
        <taxon>Chordata</taxon>
        <taxon>Craniata</taxon>
        <taxon>Vertebrata</taxon>
        <taxon>Euteleostomi</taxon>
        <taxon>Actinopterygii</taxon>
        <taxon>Neopterygii</taxon>
        <taxon>Teleostei</taxon>
        <taxon>Anguilliformes</taxon>
        <taxon>Anguillidae</taxon>
        <taxon>Anguilla</taxon>
    </lineage>
</organism>
<dbReference type="EMBL" id="GBXM01007441">
    <property type="protein sequence ID" value="JAI01137.1"/>
    <property type="molecule type" value="Transcribed_RNA"/>
</dbReference>
<evidence type="ECO:0000256" key="1">
    <source>
        <dbReference type="SAM" id="MobiDB-lite"/>
    </source>
</evidence>
<proteinExistence type="predicted"/>
<dbReference type="AlphaFoldDB" id="A0A0E9XF94"/>
<name>A0A0E9XF94_ANGAN</name>
<reference evidence="2" key="1">
    <citation type="submission" date="2014-11" db="EMBL/GenBank/DDBJ databases">
        <authorList>
            <person name="Amaro Gonzalez C."/>
        </authorList>
    </citation>
    <scope>NUCLEOTIDE SEQUENCE</scope>
</reference>
<feature type="region of interest" description="Disordered" evidence="1">
    <location>
        <begin position="1"/>
        <end position="21"/>
    </location>
</feature>
<reference evidence="2" key="2">
    <citation type="journal article" date="2015" name="Fish Shellfish Immunol.">
        <title>Early steps in the European eel (Anguilla anguilla)-Vibrio vulnificus interaction in the gills: Role of the RtxA13 toxin.</title>
        <authorList>
            <person name="Callol A."/>
            <person name="Pajuelo D."/>
            <person name="Ebbesson L."/>
            <person name="Teles M."/>
            <person name="MacKenzie S."/>
            <person name="Amaro C."/>
        </authorList>
    </citation>
    <scope>NUCLEOTIDE SEQUENCE</scope>
</reference>
<evidence type="ECO:0000313" key="2">
    <source>
        <dbReference type="EMBL" id="JAI01137.1"/>
    </source>
</evidence>